<feature type="coiled-coil region" evidence="3">
    <location>
        <begin position="805"/>
        <end position="832"/>
    </location>
</feature>
<feature type="region of interest" description="Disordered" evidence="4">
    <location>
        <begin position="161"/>
        <end position="181"/>
    </location>
</feature>
<dbReference type="InterPro" id="IPR027267">
    <property type="entry name" value="AH/BAR_dom_sf"/>
</dbReference>
<dbReference type="PANTHER" id="PTHR14130:SF14">
    <property type="entry name" value="RHO GTPASE-ACTIVATING PROTEIN 92B"/>
    <property type="match status" value="1"/>
</dbReference>
<evidence type="ECO:0000256" key="2">
    <source>
        <dbReference type="ARBA" id="ARBA00022553"/>
    </source>
</evidence>
<dbReference type="EMBL" id="OB660316">
    <property type="protein sequence ID" value="CAD7224142.1"/>
    <property type="molecule type" value="Genomic_DNA"/>
</dbReference>
<dbReference type="GO" id="GO:0035020">
    <property type="term" value="P:regulation of Rac protein signal transduction"/>
    <property type="evidence" value="ECO:0007669"/>
    <property type="project" value="TreeGrafter"/>
</dbReference>
<dbReference type="Pfam" id="PF00620">
    <property type="entry name" value="RhoGAP"/>
    <property type="match status" value="2"/>
</dbReference>
<dbReference type="InterPro" id="IPR000198">
    <property type="entry name" value="RhoGAP_dom"/>
</dbReference>
<gene>
    <name evidence="5" type="ORF">CTOB1V02_LOCUS2112</name>
</gene>
<evidence type="ECO:0000256" key="4">
    <source>
        <dbReference type="SAM" id="MobiDB-lite"/>
    </source>
</evidence>
<feature type="coiled-coil region" evidence="3">
    <location>
        <begin position="357"/>
        <end position="384"/>
    </location>
</feature>
<dbReference type="SUPFAM" id="SSF48350">
    <property type="entry name" value="GTPase activation domain, GAP"/>
    <property type="match status" value="2"/>
</dbReference>
<evidence type="ECO:0000313" key="5">
    <source>
        <dbReference type="EMBL" id="CAD7224142.1"/>
    </source>
</evidence>
<dbReference type="OrthoDB" id="19923at2759"/>
<feature type="compositionally biased region" description="Pro residues" evidence="4">
    <location>
        <begin position="1443"/>
        <end position="1467"/>
    </location>
</feature>
<feature type="compositionally biased region" description="Basic and acidic residues" evidence="4">
    <location>
        <begin position="1353"/>
        <end position="1362"/>
    </location>
</feature>
<sequence>MALSVPRVMSKKAGRQFFGSTVVLVNSDAEDEKGAESDSNPRLSSFWSSLCCPSCLRLSLWSLKKSAATASNTLRFQSHRRRSSGLGVGSSPRLLRFRLRKVHPSAISVPDATNEADRWKPEFKEQVLWRNRGQRGKQLNAGPLCCPWFAWRRRKRFSDVDDNERPWEDSEGKTPVVSKDLSEAEERLDRLKKAAEISKKSLEKTLKSLVSLRKVESEVPLAHVAGEGRPLGPPVFILVPGSLGTSGVPLVFAKVMWERSGSFPGGGVEAEEALYAELGKQAEDGSVETVLSSVLGSCSQVGQSLNKELASLEKEIETHIYKELITLALEGHEVQKKKKSLKDHVLDMDSMRSRLNSTQDEAKRELLQRELEEHQARVEMEKSEYAADVFQFCCKESKAATHFHQLIQHQRSFHQNCLNELNKVLPHIEESIRTDKRQNVFKANLDEHLKATKRDIAYPLELLVCALIEGGGVEEEGVFRIAAGQSKIRRLRHGIDCGSVTHQTLSEEYRDPHLLAGVLKAYLRDLPEPLLTYNLYGKWVEVARIEDHNERLKAFWRLIHDSLPPTYHRNLRYLIKFLALLATHQAKNKMPPHNIAICIGPTLLRNAEPDDDSSKIGSIGDTQSQCTVVETLVTHSEYFFSGEEQFFRTIEHGFFGGDYPFSPASPARDRHDFSSNSAVTLMAEGAAATFLPPVSTPSNRVPLRHSPPQQRSPSHVPNGPVSNASPTIPHPSTQPPPPPTTNKRKKPPAPVPRRLLLVPRPPSGGRGGRGVLGTGGRGLVWSGLMVGGGLPARTGGGAGGDGLNSTQDEAKRELLQRELEEHQARVEMEKSEYAADVFQFCCKESKAATHFHQLIQHQRSFHQNCLNELNKVLPHIEESIRTDKRQNVFKANLDEHLKATKRDIAYPLELLVCALIEGGGVEEEGVFRIAAGQSKIRRLRHGIDCGSVTHQTLSEEYRDPHLLAGVLKAYLRDLPEPLLTYNLYGKWVEVARIEDHNERLKAFWRLIHDSLPPTYHRNLRYLIKFLALLATHQAKNKMPPHNIAICIGPTLLRNAEPDDDSSKIGSIGDTQSQCTVVETLVTHSEYFFSGEEQFFRTIEHGFFGGDYPFSPASPARDRHDFSSNSAVTLMAEGAAATFLPPVSTPSNRVPLRHSPPQQRSPSHVPNGPVSNASPTISHPSTQPPPPPTTNKRKKPPAPVPPGTPSSSGRQSSPHHQPRPDKPPPPRPKNPSPPSPARRRAGHQQQSSGDSLSSMGIGSSEGGTEDENGDDGSKSKASAVRPLSLSSSPDSSHTPEKQSEVDDDKDVVIEQETVPIGFEGLVKDVPLTSSVPMAMADDEAGSVEDLVSEQPLEDPPKVEEPSKVEVTSPVVVNRRIEKFENSAAIGGSATLPKPAARRILAARPQCAVDGTVPRSKPAIPERPSILKRASMLQDKLPGQKLPSPADPPPSFPHPAMPAPVPMPSDRPF</sequence>
<feature type="region of interest" description="Disordered" evidence="4">
    <location>
        <begin position="1341"/>
        <end position="1364"/>
    </location>
</feature>
<feature type="compositionally biased region" description="Pro residues" evidence="4">
    <location>
        <begin position="1224"/>
        <end position="1235"/>
    </location>
</feature>
<feature type="region of interest" description="Disordered" evidence="4">
    <location>
        <begin position="1139"/>
        <end position="1309"/>
    </location>
</feature>
<dbReference type="InterPro" id="IPR008936">
    <property type="entry name" value="Rho_GTPase_activation_prot"/>
</dbReference>
<keyword evidence="2" id="KW-0597">Phosphoprotein</keyword>
<feature type="compositionally biased region" description="Basic and acidic residues" evidence="4">
    <location>
        <begin position="161"/>
        <end position="172"/>
    </location>
</feature>
<feature type="compositionally biased region" description="Polar residues" evidence="4">
    <location>
        <begin position="1242"/>
        <end position="1256"/>
    </location>
</feature>
<name>A0A7R8W3I4_9CRUS</name>
<dbReference type="InterPro" id="IPR047165">
    <property type="entry name" value="RHG17/44/SH3BP1-like"/>
</dbReference>
<evidence type="ECO:0000256" key="1">
    <source>
        <dbReference type="ARBA" id="ARBA00022468"/>
    </source>
</evidence>
<proteinExistence type="predicted"/>
<dbReference type="GO" id="GO:0032956">
    <property type="term" value="P:regulation of actin cytoskeleton organization"/>
    <property type="evidence" value="ECO:0007669"/>
    <property type="project" value="TreeGrafter"/>
</dbReference>
<evidence type="ECO:0000256" key="3">
    <source>
        <dbReference type="SAM" id="Coils"/>
    </source>
</evidence>
<keyword evidence="3" id="KW-0175">Coiled coil</keyword>
<accession>A0A7R8W3I4</accession>
<feature type="region of interest" description="Disordered" evidence="4">
    <location>
        <begin position="691"/>
        <end position="773"/>
    </location>
</feature>
<dbReference type="FunFam" id="1.10.555.10:FF:000001">
    <property type="entry name" value="Rho GTPase activating protein 44"/>
    <property type="match status" value="2"/>
</dbReference>
<feature type="compositionally biased region" description="Polar residues" evidence="4">
    <location>
        <begin position="707"/>
        <end position="725"/>
    </location>
</feature>
<feature type="compositionally biased region" description="Gly residues" evidence="4">
    <location>
        <begin position="764"/>
        <end position="773"/>
    </location>
</feature>
<reference evidence="5" key="1">
    <citation type="submission" date="2020-11" db="EMBL/GenBank/DDBJ databases">
        <authorList>
            <person name="Tran Van P."/>
        </authorList>
    </citation>
    <scope>NUCLEOTIDE SEQUENCE</scope>
</reference>
<feature type="compositionally biased region" description="Polar residues" evidence="4">
    <location>
        <begin position="1155"/>
        <end position="1172"/>
    </location>
</feature>
<keyword evidence="1" id="KW-0343">GTPase activation</keyword>
<dbReference type="GO" id="GO:0007165">
    <property type="term" value="P:signal transduction"/>
    <property type="evidence" value="ECO:0007669"/>
    <property type="project" value="InterPro"/>
</dbReference>
<dbReference type="GO" id="GO:0005737">
    <property type="term" value="C:cytoplasm"/>
    <property type="evidence" value="ECO:0007669"/>
    <property type="project" value="InterPro"/>
</dbReference>
<dbReference type="SMART" id="SM00324">
    <property type="entry name" value="RhoGAP"/>
    <property type="match status" value="2"/>
</dbReference>
<dbReference type="GO" id="GO:0005096">
    <property type="term" value="F:GTPase activator activity"/>
    <property type="evidence" value="ECO:0007669"/>
    <property type="project" value="UniProtKB-KW"/>
</dbReference>
<dbReference type="InterPro" id="IPR004148">
    <property type="entry name" value="BAR_dom"/>
</dbReference>
<protein>
    <submittedName>
        <fullName evidence="5">Uncharacterized protein</fullName>
    </submittedName>
</protein>
<feature type="compositionally biased region" description="Low complexity" evidence="4">
    <location>
        <begin position="1281"/>
        <end position="1291"/>
    </location>
</feature>
<dbReference type="PANTHER" id="PTHR14130">
    <property type="entry name" value="3BP-1 RELATED RHOGAP"/>
    <property type="match status" value="1"/>
</dbReference>
<dbReference type="PROSITE" id="PS50238">
    <property type="entry name" value="RHOGAP"/>
    <property type="match status" value="2"/>
</dbReference>
<dbReference type="Gene3D" id="1.20.1270.60">
    <property type="entry name" value="Arfaptin homology (AH) domain/BAR domain"/>
    <property type="match status" value="2"/>
</dbReference>
<dbReference type="Gene3D" id="1.10.555.10">
    <property type="entry name" value="Rho GTPase activation protein"/>
    <property type="match status" value="2"/>
</dbReference>
<dbReference type="Pfam" id="PF03114">
    <property type="entry name" value="BAR"/>
    <property type="match status" value="1"/>
</dbReference>
<dbReference type="SUPFAM" id="SSF103657">
    <property type="entry name" value="BAR/IMD domain-like"/>
    <property type="match status" value="2"/>
</dbReference>
<feature type="compositionally biased region" description="Pro residues" evidence="4">
    <location>
        <begin position="728"/>
        <end position="740"/>
    </location>
</feature>
<organism evidence="5">
    <name type="scientific">Cyprideis torosa</name>
    <dbReference type="NCBI Taxonomy" id="163714"/>
    <lineage>
        <taxon>Eukaryota</taxon>
        <taxon>Metazoa</taxon>
        <taxon>Ecdysozoa</taxon>
        <taxon>Arthropoda</taxon>
        <taxon>Crustacea</taxon>
        <taxon>Oligostraca</taxon>
        <taxon>Ostracoda</taxon>
        <taxon>Podocopa</taxon>
        <taxon>Podocopida</taxon>
        <taxon>Cytherocopina</taxon>
        <taxon>Cytheroidea</taxon>
        <taxon>Cytherideidae</taxon>
        <taxon>Cyprideis</taxon>
    </lineage>
</organism>
<feature type="region of interest" description="Disordered" evidence="4">
    <location>
        <begin position="1410"/>
        <end position="1467"/>
    </location>
</feature>